<dbReference type="eggNOG" id="ENOG5031N95">
    <property type="taxonomic scope" value="Bacteria"/>
</dbReference>
<evidence type="ECO:0000313" key="2">
    <source>
        <dbReference type="EMBL" id="AMW06186.1"/>
    </source>
</evidence>
<feature type="chain" id="PRO_5007506597" description="Outer membrane protein beta-barrel domain-containing protein" evidence="1">
    <location>
        <begin position="41"/>
        <end position="171"/>
    </location>
</feature>
<protein>
    <recommendedName>
        <fullName evidence="4">Outer membrane protein beta-barrel domain-containing protein</fullName>
    </recommendedName>
</protein>
<dbReference type="EMBL" id="CP011454">
    <property type="protein sequence ID" value="AMW06186.1"/>
    <property type="molecule type" value="Genomic_DNA"/>
</dbReference>
<reference evidence="2 3" key="2">
    <citation type="journal article" date="2016" name="Environ. Microbiol. Rep.">
        <title>Metagenomic evidence for the presence of phototrophic Gemmatimonadetes bacteria in diverse environments.</title>
        <authorList>
            <person name="Zeng Y."/>
            <person name="Baumbach J."/>
            <person name="Barbosa E.G."/>
            <person name="Azevedo V."/>
            <person name="Zhang C."/>
            <person name="Koblizek M."/>
        </authorList>
    </citation>
    <scope>NUCLEOTIDE SEQUENCE [LARGE SCALE GENOMIC DNA]</scope>
    <source>
        <strain evidence="2 3">AP64</strain>
    </source>
</reference>
<gene>
    <name evidence="2" type="ORF">GEMMAAP_18140</name>
</gene>
<evidence type="ECO:0008006" key="4">
    <source>
        <dbReference type="Google" id="ProtNLM"/>
    </source>
</evidence>
<organism evidence="2 3">
    <name type="scientific">Gemmatimonas phototrophica</name>
    <dbReference type="NCBI Taxonomy" id="1379270"/>
    <lineage>
        <taxon>Bacteria</taxon>
        <taxon>Pseudomonadati</taxon>
        <taxon>Gemmatimonadota</taxon>
        <taxon>Gemmatimonadia</taxon>
        <taxon>Gemmatimonadales</taxon>
        <taxon>Gemmatimonadaceae</taxon>
        <taxon>Gemmatimonas</taxon>
    </lineage>
</organism>
<reference evidence="2 3" key="1">
    <citation type="journal article" date="2014" name="Proc. Natl. Acad. Sci. U.S.A.">
        <title>Functional type 2 photosynthetic reaction centers found in the rare bacterial phylum Gemmatimonadetes.</title>
        <authorList>
            <person name="Zeng Y."/>
            <person name="Feng F."/>
            <person name="Medova H."/>
            <person name="Dean J."/>
            <person name="Koblizek M."/>
        </authorList>
    </citation>
    <scope>NUCLEOTIDE SEQUENCE [LARGE SCALE GENOMIC DNA]</scope>
    <source>
        <strain evidence="2 3">AP64</strain>
    </source>
</reference>
<sequence length="171" mass="18423">MSNPQLHRALRFTHTGLPMLRSLIPAALVLVLLAPHSAEAQQGNGPQVYLTVFRNPSSGIELRFGKIGVHAGFYPTILKADNETKGKNTNFLRFGTTFYTSAERTALYVSPSVAVSLDKRFKSGIFTDAGVRGRLGGPVAGRLGVGMLNTFDGELRVNPTVGLDVRLGGKR</sequence>
<evidence type="ECO:0000256" key="1">
    <source>
        <dbReference type="SAM" id="SignalP"/>
    </source>
</evidence>
<proteinExistence type="predicted"/>
<dbReference type="AlphaFoldDB" id="A0A143BM85"/>
<feature type="signal peptide" evidence="1">
    <location>
        <begin position="1"/>
        <end position="40"/>
    </location>
</feature>
<name>A0A143BM85_9BACT</name>
<dbReference type="KEGG" id="gph:GEMMAAP_18140"/>
<evidence type="ECO:0000313" key="3">
    <source>
        <dbReference type="Proteomes" id="UP000076404"/>
    </source>
</evidence>
<keyword evidence="1" id="KW-0732">Signal</keyword>
<keyword evidence="3" id="KW-1185">Reference proteome</keyword>
<dbReference type="Proteomes" id="UP000076404">
    <property type="component" value="Chromosome"/>
</dbReference>
<accession>A0A143BM85</accession>